<dbReference type="Gene3D" id="3.90.1560.10">
    <property type="entry name" value="ComB-like"/>
    <property type="match status" value="1"/>
</dbReference>
<dbReference type="GO" id="GO:0000287">
    <property type="term" value="F:magnesium ion binding"/>
    <property type="evidence" value="ECO:0007669"/>
    <property type="project" value="InterPro"/>
</dbReference>
<protein>
    <recommendedName>
        <fullName evidence="4">Probable 2-phosphosulfolactate phosphatase</fullName>
        <ecNumber evidence="3">3.1.3.71</ecNumber>
    </recommendedName>
</protein>
<dbReference type="Proteomes" id="UP000321353">
    <property type="component" value="Chromosome"/>
</dbReference>
<keyword evidence="5 8" id="KW-0378">Hydrolase</keyword>
<sequence length="261" mass="27808">MSRSISVALTPSGLAPECELHQACSIIIDVLRATSVMTTAGLAGAKRMITCENIHAAFEIADQSDSERADQPPSRPLLCGERHCKPIDGFDLGNSPAEYTPDRVVGRDIVLTTTNGTRAIQAAMRSRRLLAASFLNLAATVAAVESEPHLQIVCAGTNGQISYEDVLLAGAIIDRLNESGSGPGEPTDHLDDSARIAWSAWRQSLTPARALEESLALSLGGRNLIEAGYTSDIGRCAQIDTIDGIAERVDPGKAVFRFVKR</sequence>
<dbReference type="InterPro" id="IPR005238">
    <property type="entry name" value="ComB-like"/>
</dbReference>
<organism evidence="8 9">
    <name type="scientific">Stieleria maiorica</name>
    <dbReference type="NCBI Taxonomy" id="2795974"/>
    <lineage>
        <taxon>Bacteria</taxon>
        <taxon>Pseudomonadati</taxon>
        <taxon>Planctomycetota</taxon>
        <taxon>Planctomycetia</taxon>
        <taxon>Pirellulales</taxon>
        <taxon>Pirellulaceae</taxon>
        <taxon>Stieleria</taxon>
    </lineage>
</organism>
<evidence type="ECO:0000256" key="4">
    <source>
        <dbReference type="ARBA" id="ARBA00021948"/>
    </source>
</evidence>
<evidence type="ECO:0000256" key="6">
    <source>
        <dbReference type="ARBA" id="ARBA00022842"/>
    </source>
</evidence>
<dbReference type="RefSeq" id="WP_147870273.1">
    <property type="nucleotide sequence ID" value="NZ_CP036264.1"/>
</dbReference>
<proteinExistence type="inferred from homology"/>
<gene>
    <name evidence="8" type="primary">comB</name>
    <name evidence="8" type="ORF">Mal15_52340</name>
</gene>
<keyword evidence="6" id="KW-0460">Magnesium</keyword>
<comment type="catalytic activity">
    <reaction evidence="7">
        <text>(2R)-O-phospho-3-sulfolactate + H2O = (2R)-3-sulfolactate + phosphate</text>
        <dbReference type="Rhea" id="RHEA:23416"/>
        <dbReference type="ChEBI" id="CHEBI:15377"/>
        <dbReference type="ChEBI" id="CHEBI:15597"/>
        <dbReference type="ChEBI" id="CHEBI:43474"/>
        <dbReference type="ChEBI" id="CHEBI:58738"/>
        <dbReference type="EC" id="3.1.3.71"/>
    </reaction>
</comment>
<dbReference type="PANTHER" id="PTHR37311">
    <property type="entry name" value="2-PHOSPHOSULFOLACTATE PHOSPHATASE-RELATED"/>
    <property type="match status" value="1"/>
</dbReference>
<dbReference type="PANTHER" id="PTHR37311:SF1">
    <property type="entry name" value="2-PHOSPHOSULFOLACTATE PHOSPHATASE-RELATED"/>
    <property type="match status" value="1"/>
</dbReference>
<dbReference type="EC" id="3.1.3.71" evidence="3"/>
<evidence type="ECO:0000256" key="2">
    <source>
        <dbReference type="ARBA" id="ARBA00009997"/>
    </source>
</evidence>
<dbReference type="GO" id="GO:0050545">
    <property type="term" value="F:sulfopyruvate decarboxylase activity"/>
    <property type="evidence" value="ECO:0007669"/>
    <property type="project" value="TreeGrafter"/>
</dbReference>
<dbReference type="Pfam" id="PF04029">
    <property type="entry name" value="2-ph_phosp"/>
    <property type="match status" value="1"/>
</dbReference>
<comment type="cofactor">
    <cofactor evidence="1">
        <name>Mg(2+)</name>
        <dbReference type="ChEBI" id="CHEBI:18420"/>
    </cofactor>
</comment>
<dbReference type="EMBL" id="CP036264">
    <property type="protein sequence ID" value="QEG01158.1"/>
    <property type="molecule type" value="Genomic_DNA"/>
</dbReference>
<comment type="similarity">
    <text evidence="2">Belongs to the ComB family.</text>
</comment>
<accession>A0A5B9MQB5</accession>
<dbReference type="AlphaFoldDB" id="A0A5B9MQB5"/>
<dbReference type="FunFam" id="3.90.1560.10:FF:000001">
    <property type="entry name" value="Probable 2-phosphosulfolactate phosphatase"/>
    <property type="match status" value="1"/>
</dbReference>
<dbReference type="InterPro" id="IPR036702">
    <property type="entry name" value="ComB-like_sf"/>
</dbReference>
<evidence type="ECO:0000256" key="7">
    <source>
        <dbReference type="ARBA" id="ARBA00033711"/>
    </source>
</evidence>
<reference evidence="8 9" key="1">
    <citation type="submission" date="2019-02" db="EMBL/GenBank/DDBJ databases">
        <title>Planctomycetal bacteria perform biofilm scaping via a novel small molecule.</title>
        <authorList>
            <person name="Jeske O."/>
            <person name="Boedeker C."/>
            <person name="Wiegand S."/>
            <person name="Breitling P."/>
            <person name="Kallscheuer N."/>
            <person name="Jogler M."/>
            <person name="Rohde M."/>
            <person name="Petersen J."/>
            <person name="Medema M.H."/>
            <person name="Surup F."/>
            <person name="Jogler C."/>
        </authorList>
    </citation>
    <scope>NUCLEOTIDE SEQUENCE [LARGE SCALE GENOMIC DNA]</scope>
    <source>
        <strain evidence="8 9">Mal15</strain>
    </source>
</reference>
<keyword evidence="9" id="KW-1185">Reference proteome</keyword>
<evidence type="ECO:0000313" key="9">
    <source>
        <dbReference type="Proteomes" id="UP000321353"/>
    </source>
</evidence>
<evidence type="ECO:0000256" key="3">
    <source>
        <dbReference type="ARBA" id="ARBA00012953"/>
    </source>
</evidence>
<dbReference type="SUPFAM" id="SSF142823">
    <property type="entry name" value="ComB-like"/>
    <property type="match status" value="1"/>
</dbReference>
<name>A0A5B9MQB5_9BACT</name>
<evidence type="ECO:0000256" key="1">
    <source>
        <dbReference type="ARBA" id="ARBA00001946"/>
    </source>
</evidence>
<dbReference type="KEGG" id="smam:Mal15_52340"/>
<dbReference type="GO" id="GO:0050532">
    <property type="term" value="F:2-phosphosulfolactate phosphatase activity"/>
    <property type="evidence" value="ECO:0007669"/>
    <property type="project" value="UniProtKB-EC"/>
</dbReference>
<evidence type="ECO:0000313" key="8">
    <source>
        <dbReference type="EMBL" id="QEG01158.1"/>
    </source>
</evidence>
<evidence type="ECO:0000256" key="5">
    <source>
        <dbReference type="ARBA" id="ARBA00022801"/>
    </source>
</evidence>